<evidence type="ECO:0000256" key="4">
    <source>
        <dbReference type="PROSITE-ProRule" id="PRU00027"/>
    </source>
</evidence>
<evidence type="ECO:0000313" key="8">
    <source>
        <dbReference type="Proteomes" id="UP000694564"/>
    </source>
</evidence>
<organism evidence="7 8">
    <name type="scientific">Sciurus vulgaris</name>
    <name type="common">Eurasian red squirrel</name>
    <dbReference type="NCBI Taxonomy" id="55149"/>
    <lineage>
        <taxon>Eukaryota</taxon>
        <taxon>Metazoa</taxon>
        <taxon>Chordata</taxon>
        <taxon>Craniata</taxon>
        <taxon>Vertebrata</taxon>
        <taxon>Euteleostomi</taxon>
        <taxon>Mammalia</taxon>
        <taxon>Eutheria</taxon>
        <taxon>Euarchontoglires</taxon>
        <taxon>Glires</taxon>
        <taxon>Rodentia</taxon>
        <taxon>Sciuromorpha</taxon>
        <taxon>Sciuridae</taxon>
        <taxon>Sciurinae</taxon>
        <taxon>Sciurini</taxon>
        <taxon>Sciurus</taxon>
    </lineage>
</organism>
<dbReference type="InterPro" id="IPR036236">
    <property type="entry name" value="Znf_C2H2_sf"/>
</dbReference>
<dbReference type="AlphaFoldDB" id="A0A8D2ASY1"/>
<evidence type="ECO:0000256" key="2">
    <source>
        <dbReference type="ARBA" id="ARBA00022771"/>
    </source>
</evidence>
<dbReference type="PANTHER" id="PTHR35827">
    <property type="entry name" value="ZINC FINGER BED DOMAIN-CONTAINING PROTEIN 3"/>
    <property type="match status" value="1"/>
</dbReference>
<keyword evidence="2 4" id="KW-0863">Zinc-finger</keyword>
<dbReference type="Proteomes" id="UP000694564">
    <property type="component" value="Chromosome 6"/>
</dbReference>
<dbReference type="Pfam" id="PF02892">
    <property type="entry name" value="zf-BED"/>
    <property type="match status" value="1"/>
</dbReference>
<keyword evidence="8" id="KW-1185">Reference proteome</keyword>
<keyword evidence="3" id="KW-0862">Zinc</keyword>
<proteinExistence type="predicted"/>
<keyword evidence="1" id="KW-0479">Metal-binding</keyword>
<dbReference type="GeneTree" id="ENSGT00940000164103"/>
<evidence type="ECO:0000256" key="3">
    <source>
        <dbReference type="ARBA" id="ARBA00022833"/>
    </source>
</evidence>
<feature type="domain" description="BED-type" evidence="6">
    <location>
        <begin position="33"/>
        <end position="94"/>
    </location>
</feature>
<feature type="region of interest" description="Disordered" evidence="5">
    <location>
        <begin position="1"/>
        <end position="24"/>
    </location>
</feature>
<sequence length="228" mass="25186">MKGREELAVTMGESSRREDAEAPGVPCPGLLGAPYSEAWGYFHLAPARVGHPSGHWATCRLCGEQVGRGPGFQAGTSALWRHLKNAHQWELEKSGARRSSPAPSCPLSNPAAAAEGDWAHLLEQMRALAVRCSRRERELERREAAVELGERALERRRRELQERSAPRFERAASSRLREKLCRRGCGSCRSCGKRGIARAPCTGPPRRPPFKEEAEEGRDGCVVTKVLL</sequence>
<dbReference type="SMART" id="SM00614">
    <property type="entry name" value="ZnF_BED"/>
    <property type="match status" value="1"/>
</dbReference>
<dbReference type="Ensembl" id="ENSSVLT00005006284.1">
    <property type="protein sequence ID" value="ENSSVLP00005005658.1"/>
    <property type="gene ID" value="ENSSVLG00005004578.1"/>
</dbReference>
<protein>
    <recommendedName>
        <fullName evidence="6">BED-type domain-containing protein</fullName>
    </recommendedName>
</protein>
<reference evidence="7" key="1">
    <citation type="submission" date="2025-08" db="UniProtKB">
        <authorList>
            <consortium name="Ensembl"/>
        </authorList>
    </citation>
    <scope>IDENTIFICATION</scope>
</reference>
<dbReference type="InterPro" id="IPR043471">
    <property type="entry name" value="ZBED2/3"/>
</dbReference>
<reference evidence="7" key="2">
    <citation type="submission" date="2025-09" db="UniProtKB">
        <authorList>
            <consortium name="Ensembl"/>
        </authorList>
    </citation>
    <scope>IDENTIFICATION</scope>
</reference>
<dbReference type="GO" id="GO:0006357">
    <property type="term" value="P:regulation of transcription by RNA polymerase II"/>
    <property type="evidence" value="ECO:0007669"/>
    <property type="project" value="TreeGrafter"/>
</dbReference>
<dbReference type="PROSITE" id="PS50808">
    <property type="entry name" value="ZF_BED"/>
    <property type="match status" value="1"/>
</dbReference>
<evidence type="ECO:0000256" key="1">
    <source>
        <dbReference type="ARBA" id="ARBA00022723"/>
    </source>
</evidence>
<evidence type="ECO:0000313" key="7">
    <source>
        <dbReference type="Ensembl" id="ENSSVLP00005005658.1"/>
    </source>
</evidence>
<dbReference type="SUPFAM" id="SSF57667">
    <property type="entry name" value="beta-beta-alpha zinc fingers"/>
    <property type="match status" value="1"/>
</dbReference>
<name>A0A8D2ASY1_SCIVU</name>
<evidence type="ECO:0000259" key="6">
    <source>
        <dbReference type="PROSITE" id="PS50808"/>
    </source>
</evidence>
<dbReference type="PANTHER" id="PTHR35827:SF2">
    <property type="entry name" value="ZINC FINGER BED DOMAIN-CONTAINING PROTEIN 3"/>
    <property type="match status" value="1"/>
</dbReference>
<dbReference type="OrthoDB" id="9837993at2759"/>
<dbReference type="InterPro" id="IPR003656">
    <property type="entry name" value="Znf_BED"/>
</dbReference>
<accession>A0A8D2ASY1</accession>
<dbReference type="GO" id="GO:0003677">
    <property type="term" value="F:DNA binding"/>
    <property type="evidence" value="ECO:0007669"/>
    <property type="project" value="InterPro"/>
</dbReference>
<evidence type="ECO:0000256" key="5">
    <source>
        <dbReference type="SAM" id="MobiDB-lite"/>
    </source>
</evidence>
<dbReference type="GO" id="GO:0008270">
    <property type="term" value="F:zinc ion binding"/>
    <property type="evidence" value="ECO:0007669"/>
    <property type="project" value="UniProtKB-KW"/>
</dbReference>